<accession>A0A183LB82</accession>
<name>A0A183LB82_9TREM</name>
<proteinExistence type="predicted"/>
<evidence type="ECO:0000313" key="3">
    <source>
        <dbReference type="Proteomes" id="UP000277204"/>
    </source>
</evidence>
<dbReference type="EMBL" id="UZAI01000218">
    <property type="protein sequence ID" value="VDO50069.1"/>
    <property type="molecule type" value="Genomic_DNA"/>
</dbReference>
<feature type="region of interest" description="Disordered" evidence="1">
    <location>
        <begin position="1"/>
        <end position="23"/>
    </location>
</feature>
<feature type="region of interest" description="Disordered" evidence="1">
    <location>
        <begin position="64"/>
        <end position="89"/>
    </location>
</feature>
<reference evidence="2 3" key="1">
    <citation type="submission" date="2018-11" db="EMBL/GenBank/DDBJ databases">
        <authorList>
            <consortium name="Pathogen Informatics"/>
        </authorList>
    </citation>
    <scope>NUCLEOTIDE SEQUENCE [LARGE SCALE GENOMIC DNA]</scope>
    <source>
        <strain evidence="2 3">Zambia</strain>
    </source>
</reference>
<dbReference type="AlphaFoldDB" id="A0A183LB82"/>
<dbReference type="Proteomes" id="UP000277204">
    <property type="component" value="Unassembled WGS sequence"/>
</dbReference>
<sequence length="89" mass="9788">MSRLKLDQYGKPGSTGQPFRPILSDSSAVRIHDPTSQDSNSGPIVLAREYLTTKPLNFKVFHGNPVPSNALEQSKLGKVRSPTRNAPTW</sequence>
<keyword evidence="3" id="KW-1185">Reference proteome</keyword>
<evidence type="ECO:0000313" key="2">
    <source>
        <dbReference type="EMBL" id="VDO50069.1"/>
    </source>
</evidence>
<gene>
    <name evidence="2" type="ORF">SMRZ_LOCUS1057</name>
</gene>
<protein>
    <submittedName>
        <fullName evidence="2">Uncharacterized protein</fullName>
    </submittedName>
</protein>
<organism evidence="2 3">
    <name type="scientific">Schistosoma margrebowiei</name>
    <dbReference type="NCBI Taxonomy" id="48269"/>
    <lineage>
        <taxon>Eukaryota</taxon>
        <taxon>Metazoa</taxon>
        <taxon>Spiralia</taxon>
        <taxon>Lophotrochozoa</taxon>
        <taxon>Platyhelminthes</taxon>
        <taxon>Trematoda</taxon>
        <taxon>Digenea</taxon>
        <taxon>Strigeidida</taxon>
        <taxon>Schistosomatoidea</taxon>
        <taxon>Schistosomatidae</taxon>
        <taxon>Schistosoma</taxon>
    </lineage>
</organism>
<evidence type="ECO:0000256" key="1">
    <source>
        <dbReference type="SAM" id="MobiDB-lite"/>
    </source>
</evidence>